<organism evidence="1 2">
    <name type="scientific">Castanea mollissima</name>
    <name type="common">Chinese chestnut</name>
    <dbReference type="NCBI Taxonomy" id="60419"/>
    <lineage>
        <taxon>Eukaryota</taxon>
        <taxon>Viridiplantae</taxon>
        <taxon>Streptophyta</taxon>
        <taxon>Embryophyta</taxon>
        <taxon>Tracheophyta</taxon>
        <taxon>Spermatophyta</taxon>
        <taxon>Magnoliopsida</taxon>
        <taxon>eudicotyledons</taxon>
        <taxon>Gunneridae</taxon>
        <taxon>Pentapetalae</taxon>
        <taxon>rosids</taxon>
        <taxon>fabids</taxon>
        <taxon>Fagales</taxon>
        <taxon>Fagaceae</taxon>
        <taxon>Castanea</taxon>
    </lineage>
</organism>
<dbReference type="EMBL" id="JRKL02007021">
    <property type="protein sequence ID" value="KAF3948221.1"/>
    <property type="molecule type" value="Genomic_DNA"/>
</dbReference>
<proteinExistence type="predicted"/>
<protein>
    <submittedName>
        <fullName evidence="1">Uncharacterized protein</fullName>
    </submittedName>
</protein>
<keyword evidence="2" id="KW-1185">Reference proteome</keyword>
<comment type="caution">
    <text evidence="1">The sequence shown here is derived from an EMBL/GenBank/DDBJ whole genome shotgun (WGS) entry which is preliminary data.</text>
</comment>
<reference evidence="1" key="1">
    <citation type="submission" date="2020-03" db="EMBL/GenBank/DDBJ databases">
        <title>Castanea mollissima Vanexum genome sequencing.</title>
        <authorList>
            <person name="Staton M."/>
        </authorList>
    </citation>
    <scope>NUCLEOTIDE SEQUENCE</scope>
    <source>
        <tissue evidence="1">Leaf</tissue>
    </source>
</reference>
<accession>A0A8J4VGK4</accession>
<evidence type="ECO:0000313" key="1">
    <source>
        <dbReference type="EMBL" id="KAF3948221.1"/>
    </source>
</evidence>
<name>A0A8J4VGK4_9ROSI</name>
<dbReference type="Proteomes" id="UP000737018">
    <property type="component" value="Unassembled WGS sequence"/>
</dbReference>
<evidence type="ECO:0000313" key="2">
    <source>
        <dbReference type="Proteomes" id="UP000737018"/>
    </source>
</evidence>
<dbReference type="AlphaFoldDB" id="A0A8J4VGK4"/>
<gene>
    <name evidence="1" type="ORF">CMV_025759</name>
</gene>
<sequence>MQKHYTTQDSRERECVWNQQIRSYDIFSFIKRSPLQSSIKIWKRRLSLRDCQHIYIGKDYQQDQVLECEILILCWEATIDQNYSIKYPSLLSCYCQTCFG</sequence>